<proteinExistence type="inferred from homology"/>
<dbReference type="AlphaFoldDB" id="A0A8K0VTD1"/>
<gene>
    <name evidence="3" type="ORF">FB567DRAFT_597692</name>
</gene>
<protein>
    <submittedName>
        <fullName evidence="3">Uncharacterized protein</fullName>
    </submittedName>
</protein>
<organism evidence="3 4">
    <name type="scientific">Paraphoma chrysanthemicola</name>
    <dbReference type="NCBI Taxonomy" id="798071"/>
    <lineage>
        <taxon>Eukaryota</taxon>
        <taxon>Fungi</taxon>
        <taxon>Dikarya</taxon>
        <taxon>Ascomycota</taxon>
        <taxon>Pezizomycotina</taxon>
        <taxon>Dothideomycetes</taxon>
        <taxon>Pleosporomycetidae</taxon>
        <taxon>Pleosporales</taxon>
        <taxon>Pleosporineae</taxon>
        <taxon>Phaeosphaeriaceae</taxon>
        <taxon>Paraphoma</taxon>
    </lineage>
</organism>
<dbReference type="InterPro" id="IPR036291">
    <property type="entry name" value="NAD(P)-bd_dom_sf"/>
</dbReference>
<name>A0A8K0VTD1_9PLEO</name>
<accession>A0A8K0VTD1</accession>
<evidence type="ECO:0000313" key="4">
    <source>
        <dbReference type="Proteomes" id="UP000813461"/>
    </source>
</evidence>
<evidence type="ECO:0000256" key="2">
    <source>
        <dbReference type="ARBA" id="ARBA00023002"/>
    </source>
</evidence>
<dbReference type="PRINTS" id="PR00081">
    <property type="entry name" value="GDHRDH"/>
</dbReference>
<dbReference type="EMBL" id="JAGMVJ010000022">
    <property type="protein sequence ID" value="KAH7073381.1"/>
    <property type="molecule type" value="Genomic_DNA"/>
</dbReference>
<evidence type="ECO:0000313" key="3">
    <source>
        <dbReference type="EMBL" id="KAH7073381.1"/>
    </source>
</evidence>
<dbReference type="GO" id="GO:0016491">
    <property type="term" value="F:oxidoreductase activity"/>
    <property type="evidence" value="ECO:0007669"/>
    <property type="project" value="UniProtKB-KW"/>
</dbReference>
<dbReference type="OrthoDB" id="1669814at2759"/>
<comment type="similarity">
    <text evidence="1">Belongs to the short-chain dehydrogenases/reductases (SDR) family.</text>
</comment>
<sequence length="265" mass="28761">MEDASPTDDTPLQESFFKDKVIAINGGDGPMYKETADILRSQGARISWASNLTMNAHGIRGINQCGRNERTLIWYVDVRKEEHIQIWIEETIELWGTIYGFVNLGWGSRLNVVGTSVQNLDIDEMRFRIDTALIGTAVLLKTELAHVVPGGSIVNVSSVWGQHGLAKHAELCAAEAGIQALTRCAARECAEQGVRVNAIAVGFVQNNTASFIETAPAMAAALMKKVPLQRFGDNAEVGNLVEFLLSDKSAYMTGNIVNIDGGIKG</sequence>
<comment type="caution">
    <text evidence="3">The sequence shown here is derived from an EMBL/GenBank/DDBJ whole genome shotgun (WGS) entry which is preliminary data.</text>
</comment>
<dbReference type="InterPro" id="IPR002347">
    <property type="entry name" value="SDR_fam"/>
</dbReference>
<keyword evidence="4" id="KW-1185">Reference proteome</keyword>
<dbReference type="Pfam" id="PF13561">
    <property type="entry name" value="adh_short_C2"/>
    <property type="match status" value="1"/>
</dbReference>
<evidence type="ECO:0000256" key="1">
    <source>
        <dbReference type="ARBA" id="ARBA00006484"/>
    </source>
</evidence>
<reference evidence="3" key="1">
    <citation type="journal article" date="2021" name="Nat. Commun.">
        <title>Genetic determinants of endophytism in the Arabidopsis root mycobiome.</title>
        <authorList>
            <person name="Mesny F."/>
            <person name="Miyauchi S."/>
            <person name="Thiergart T."/>
            <person name="Pickel B."/>
            <person name="Atanasova L."/>
            <person name="Karlsson M."/>
            <person name="Huettel B."/>
            <person name="Barry K.W."/>
            <person name="Haridas S."/>
            <person name="Chen C."/>
            <person name="Bauer D."/>
            <person name="Andreopoulos W."/>
            <person name="Pangilinan J."/>
            <person name="LaButti K."/>
            <person name="Riley R."/>
            <person name="Lipzen A."/>
            <person name="Clum A."/>
            <person name="Drula E."/>
            <person name="Henrissat B."/>
            <person name="Kohler A."/>
            <person name="Grigoriev I.V."/>
            <person name="Martin F.M."/>
            <person name="Hacquard S."/>
        </authorList>
    </citation>
    <scope>NUCLEOTIDE SEQUENCE</scope>
    <source>
        <strain evidence="3">MPI-SDFR-AT-0120</strain>
    </source>
</reference>
<dbReference type="SUPFAM" id="SSF51735">
    <property type="entry name" value="NAD(P)-binding Rossmann-fold domains"/>
    <property type="match status" value="1"/>
</dbReference>
<dbReference type="PANTHER" id="PTHR24321:SF8">
    <property type="entry name" value="ESTRADIOL 17-BETA-DEHYDROGENASE 8-RELATED"/>
    <property type="match status" value="1"/>
</dbReference>
<keyword evidence="2" id="KW-0560">Oxidoreductase</keyword>
<dbReference type="PANTHER" id="PTHR24321">
    <property type="entry name" value="DEHYDROGENASES, SHORT CHAIN"/>
    <property type="match status" value="1"/>
</dbReference>
<dbReference type="Gene3D" id="3.40.50.720">
    <property type="entry name" value="NAD(P)-binding Rossmann-like Domain"/>
    <property type="match status" value="1"/>
</dbReference>
<dbReference type="Proteomes" id="UP000813461">
    <property type="component" value="Unassembled WGS sequence"/>
</dbReference>